<dbReference type="InterPro" id="IPR035965">
    <property type="entry name" value="PAS-like_dom_sf"/>
</dbReference>
<dbReference type="CDD" id="cd01949">
    <property type="entry name" value="GGDEF"/>
    <property type="match status" value="1"/>
</dbReference>
<dbReference type="InterPro" id="IPR000160">
    <property type="entry name" value="GGDEF_dom"/>
</dbReference>
<dbReference type="InterPro" id="IPR035919">
    <property type="entry name" value="EAL_sf"/>
</dbReference>
<dbReference type="Gene3D" id="3.30.70.270">
    <property type="match status" value="1"/>
</dbReference>
<dbReference type="GO" id="GO:0071732">
    <property type="term" value="P:cellular response to nitric oxide"/>
    <property type="evidence" value="ECO:0007669"/>
    <property type="project" value="UniProtKB-ARBA"/>
</dbReference>
<protein>
    <recommendedName>
        <fullName evidence="2">cyclic-guanylate-specific phosphodiesterase</fullName>
        <ecNumber evidence="2">3.1.4.52</ecNumber>
    </recommendedName>
</protein>
<evidence type="ECO:0000256" key="4">
    <source>
        <dbReference type="ARBA" id="ARBA00051114"/>
    </source>
</evidence>
<dbReference type="PROSITE" id="PS50887">
    <property type="entry name" value="GGDEF"/>
    <property type="match status" value="1"/>
</dbReference>
<dbReference type="SMART" id="SM00267">
    <property type="entry name" value="GGDEF"/>
    <property type="match status" value="1"/>
</dbReference>
<dbReference type="InterPro" id="IPR029787">
    <property type="entry name" value="Nucleotide_cyclase"/>
</dbReference>
<dbReference type="InterPro" id="IPR001610">
    <property type="entry name" value="PAC"/>
</dbReference>
<dbReference type="SMART" id="SM00052">
    <property type="entry name" value="EAL"/>
    <property type="match status" value="1"/>
</dbReference>
<gene>
    <name evidence="9" type="ORF">A1353_23560</name>
</gene>
<sequence length="734" mass="82114">MNAADLRCYAEQKLAARPLKNKKTPIDEQRLLHELLVHQIELEAVIENLRHTQDELEASQARYFDLYDLAPVGYLTVSSQDTILEANLTASQLLGVPRQTLLSQSLSRFIALKDRDNYYLSRKALTESGEAQSCELNFTKPDGANFCVRLEMNRALAVDGEHTFRIVISDLSREKANDQYLRQAAAMFETAREGVMITDADMRILVVNRAFSELTGYAADEVLGKTPKTLKSGRQNQSFYVDMWSQISDSGYWQGEIWNRRKDGEIYPQMLSISAVRDENNRVTHYVGVFSDISQLKDAVARLEFLAHHDPLTSLPNRLLLFARLEHCIGLSRRERKAAALLMLDLDRFKDVNDSFGHLAGDELLQQVAAKLSSRLRGIDTVTRLGGDEFAILLEDLTHPQDAALVAAEIIDSLSEPWRLSNGSEVRVGVSIGISLLPEHGSSSEELLQHADAALYRAKAEGRGNFKYFSEDLTQAALRRINLESLLRRALLRQELQVYYQPQIEISTGRIIGAEALLRWHNAEEGAIPPSQFIPVAEEIGLITEIGEWVLTDVCRQGRRWLDAGLPPIKLAVNLSPHQIRHGDIAASTAAILSQTGFPPELLELELTESALMERETEVVLVLCQLQALGVRLAIDDFGTGYSSLAYLKHFPLDILKIDKTFIDDIPQLEDDKEIASAIIGMGHTLRLQVLAEGVETQEQLDFLQEHGCDFYQGYLKSPALAAADFAALLQSQL</sequence>
<dbReference type="EC" id="3.1.4.52" evidence="2"/>
<dbReference type="Proteomes" id="UP000077763">
    <property type="component" value="Unassembled WGS sequence"/>
</dbReference>
<dbReference type="InterPro" id="IPR043128">
    <property type="entry name" value="Rev_trsase/Diguanyl_cyclase"/>
</dbReference>
<dbReference type="Pfam" id="PF13426">
    <property type="entry name" value="PAS_9"/>
    <property type="match status" value="1"/>
</dbReference>
<name>A0A177LUD0_METMH</name>
<dbReference type="InterPro" id="IPR001633">
    <property type="entry name" value="EAL_dom"/>
</dbReference>
<evidence type="ECO:0000313" key="10">
    <source>
        <dbReference type="Proteomes" id="UP000077763"/>
    </source>
</evidence>
<dbReference type="SUPFAM" id="SSF55785">
    <property type="entry name" value="PYP-like sensor domain (PAS domain)"/>
    <property type="match status" value="2"/>
</dbReference>
<dbReference type="SMART" id="SM00091">
    <property type="entry name" value="PAS"/>
    <property type="match status" value="2"/>
</dbReference>
<dbReference type="CDD" id="cd01948">
    <property type="entry name" value="EAL"/>
    <property type="match status" value="1"/>
</dbReference>
<keyword evidence="3" id="KW-0973">c-di-GMP</keyword>
<dbReference type="FunFam" id="3.20.20.450:FF:000001">
    <property type="entry name" value="Cyclic di-GMP phosphodiesterase yahA"/>
    <property type="match status" value="1"/>
</dbReference>
<evidence type="ECO:0000259" key="7">
    <source>
        <dbReference type="PROSITE" id="PS50883"/>
    </source>
</evidence>
<dbReference type="NCBIfam" id="TIGR00229">
    <property type="entry name" value="sensory_box"/>
    <property type="match status" value="2"/>
</dbReference>
<dbReference type="PROSITE" id="PS50112">
    <property type="entry name" value="PAS"/>
    <property type="match status" value="1"/>
</dbReference>
<dbReference type="InterPro" id="IPR000700">
    <property type="entry name" value="PAS-assoc_C"/>
</dbReference>
<dbReference type="RefSeq" id="WP_064038725.1">
    <property type="nucleotide sequence ID" value="NZ_LUUH01000105.1"/>
</dbReference>
<dbReference type="PROSITE" id="PS50883">
    <property type="entry name" value="EAL"/>
    <property type="match status" value="1"/>
</dbReference>
<dbReference type="PROSITE" id="PS50113">
    <property type="entry name" value="PAC"/>
    <property type="match status" value="1"/>
</dbReference>
<comment type="cofactor">
    <cofactor evidence="1">
        <name>Mg(2+)</name>
        <dbReference type="ChEBI" id="CHEBI:18420"/>
    </cofactor>
</comment>
<dbReference type="SUPFAM" id="SSF141868">
    <property type="entry name" value="EAL domain-like"/>
    <property type="match status" value="1"/>
</dbReference>
<dbReference type="Pfam" id="PF00563">
    <property type="entry name" value="EAL"/>
    <property type="match status" value="1"/>
</dbReference>
<dbReference type="InterPro" id="IPR052155">
    <property type="entry name" value="Biofilm_reg_signaling"/>
</dbReference>
<dbReference type="Gene3D" id="3.20.20.450">
    <property type="entry name" value="EAL domain"/>
    <property type="match status" value="1"/>
</dbReference>
<dbReference type="InterPro" id="IPR013767">
    <property type="entry name" value="PAS_fold"/>
</dbReference>
<dbReference type="NCBIfam" id="TIGR00254">
    <property type="entry name" value="GGDEF"/>
    <property type="match status" value="1"/>
</dbReference>
<dbReference type="Gene3D" id="3.30.450.20">
    <property type="entry name" value="PAS domain"/>
    <property type="match status" value="2"/>
</dbReference>
<proteinExistence type="predicted"/>
<dbReference type="SMART" id="SM00086">
    <property type="entry name" value="PAC"/>
    <property type="match status" value="1"/>
</dbReference>
<dbReference type="Pfam" id="PF00989">
    <property type="entry name" value="PAS"/>
    <property type="match status" value="1"/>
</dbReference>
<reference evidence="9 10" key="1">
    <citation type="submission" date="2016-03" db="EMBL/GenBank/DDBJ databases">
        <authorList>
            <person name="Ploux O."/>
        </authorList>
    </citation>
    <scope>NUCLEOTIDE SEQUENCE [LARGE SCALE GENOMIC DNA]</scope>
    <source>
        <strain evidence="9 10">R-45371</strain>
    </source>
</reference>
<feature type="domain" description="PAC" evidence="6">
    <location>
        <begin position="253"/>
        <end position="305"/>
    </location>
</feature>
<feature type="domain" description="PAS" evidence="5">
    <location>
        <begin position="180"/>
        <end position="226"/>
    </location>
</feature>
<comment type="catalytic activity">
    <reaction evidence="4">
        <text>3',3'-c-di-GMP + H2O = 5'-phosphoguanylyl(3'-&gt;5')guanosine + H(+)</text>
        <dbReference type="Rhea" id="RHEA:24902"/>
        <dbReference type="ChEBI" id="CHEBI:15377"/>
        <dbReference type="ChEBI" id="CHEBI:15378"/>
        <dbReference type="ChEBI" id="CHEBI:58754"/>
        <dbReference type="ChEBI" id="CHEBI:58805"/>
        <dbReference type="EC" id="3.1.4.52"/>
    </reaction>
    <physiologicalReaction direction="left-to-right" evidence="4">
        <dbReference type="Rhea" id="RHEA:24903"/>
    </physiologicalReaction>
</comment>
<dbReference type="InterPro" id="IPR012226">
    <property type="entry name" value="Diguanyl_cyclase/Pdiesterase"/>
</dbReference>
<dbReference type="SUPFAM" id="SSF55073">
    <property type="entry name" value="Nucleotide cyclase"/>
    <property type="match status" value="1"/>
</dbReference>
<evidence type="ECO:0000256" key="2">
    <source>
        <dbReference type="ARBA" id="ARBA00012282"/>
    </source>
</evidence>
<dbReference type="PIRSF" id="PIRSF005925">
    <property type="entry name" value="Dos"/>
    <property type="match status" value="1"/>
</dbReference>
<dbReference type="EMBL" id="LUUH01000105">
    <property type="protein sequence ID" value="OAH96970.1"/>
    <property type="molecule type" value="Genomic_DNA"/>
</dbReference>
<dbReference type="PANTHER" id="PTHR44757:SF2">
    <property type="entry name" value="BIOFILM ARCHITECTURE MAINTENANCE PROTEIN MBAA"/>
    <property type="match status" value="1"/>
</dbReference>
<dbReference type="FunFam" id="3.30.70.270:FF:000001">
    <property type="entry name" value="Diguanylate cyclase domain protein"/>
    <property type="match status" value="1"/>
</dbReference>
<feature type="domain" description="EAL" evidence="7">
    <location>
        <begin position="480"/>
        <end position="734"/>
    </location>
</feature>
<evidence type="ECO:0000313" key="9">
    <source>
        <dbReference type="EMBL" id="OAH96970.1"/>
    </source>
</evidence>
<evidence type="ECO:0000259" key="6">
    <source>
        <dbReference type="PROSITE" id="PS50113"/>
    </source>
</evidence>
<evidence type="ECO:0000256" key="1">
    <source>
        <dbReference type="ARBA" id="ARBA00001946"/>
    </source>
</evidence>
<dbReference type="Pfam" id="PF00990">
    <property type="entry name" value="GGDEF"/>
    <property type="match status" value="1"/>
</dbReference>
<accession>A0A177LUD0</accession>
<dbReference type="CDD" id="cd00130">
    <property type="entry name" value="PAS"/>
    <property type="match status" value="2"/>
</dbReference>
<dbReference type="PANTHER" id="PTHR44757">
    <property type="entry name" value="DIGUANYLATE CYCLASE DGCP"/>
    <property type="match status" value="1"/>
</dbReference>
<dbReference type="GO" id="GO:0006355">
    <property type="term" value="P:regulation of DNA-templated transcription"/>
    <property type="evidence" value="ECO:0007669"/>
    <property type="project" value="InterPro"/>
</dbReference>
<evidence type="ECO:0000256" key="3">
    <source>
        <dbReference type="ARBA" id="ARBA00022636"/>
    </source>
</evidence>
<evidence type="ECO:0000259" key="5">
    <source>
        <dbReference type="PROSITE" id="PS50112"/>
    </source>
</evidence>
<feature type="domain" description="GGDEF" evidence="8">
    <location>
        <begin position="337"/>
        <end position="471"/>
    </location>
</feature>
<dbReference type="InterPro" id="IPR000014">
    <property type="entry name" value="PAS"/>
</dbReference>
<dbReference type="AlphaFoldDB" id="A0A177LUD0"/>
<dbReference type="GO" id="GO:0071111">
    <property type="term" value="F:cyclic-guanylate-specific phosphodiesterase activity"/>
    <property type="evidence" value="ECO:0007669"/>
    <property type="project" value="UniProtKB-EC"/>
</dbReference>
<organism evidence="9 10">
    <name type="scientific">Methylomonas methanica</name>
    <dbReference type="NCBI Taxonomy" id="421"/>
    <lineage>
        <taxon>Bacteria</taxon>
        <taxon>Pseudomonadati</taxon>
        <taxon>Pseudomonadota</taxon>
        <taxon>Gammaproteobacteria</taxon>
        <taxon>Methylococcales</taxon>
        <taxon>Methylococcaceae</taxon>
        <taxon>Methylomonas</taxon>
    </lineage>
</organism>
<evidence type="ECO:0000259" key="8">
    <source>
        <dbReference type="PROSITE" id="PS50887"/>
    </source>
</evidence>
<comment type="caution">
    <text evidence="9">The sequence shown here is derived from an EMBL/GenBank/DDBJ whole genome shotgun (WGS) entry which is preliminary data.</text>
</comment>